<comment type="caution">
    <text evidence="1">The sequence shown here is derived from an EMBL/GenBank/DDBJ whole genome shotgun (WGS) entry which is preliminary data.</text>
</comment>
<proteinExistence type="predicted"/>
<evidence type="ECO:0000313" key="1">
    <source>
        <dbReference type="EMBL" id="RXH97559.1"/>
    </source>
</evidence>
<evidence type="ECO:0000313" key="2">
    <source>
        <dbReference type="Proteomes" id="UP000290289"/>
    </source>
</evidence>
<sequence>MPKFFPWKPCATKASSRKPYATKASSRKVPSIFGSKHSVHFVDRQEESDTFGGSRYRITSDELIGVVKSDMCTRFLSDVGVLVRDKCGVDWETWRATPEEMKMHLINESAACAKLFVK</sequence>
<organism evidence="1 2">
    <name type="scientific">Malus domestica</name>
    <name type="common">Apple</name>
    <name type="synonym">Pyrus malus</name>
    <dbReference type="NCBI Taxonomy" id="3750"/>
    <lineage>
        <taxon>Eukaryota</taxon>
        <taxon>Viridiplantae</taxon>
        <taxon>Streptophyta</taxon>
        <taxon>Embryophyta</taxon>
        <taxon>Tracheophyta</taxon>
        <taxon>Spermatophyta</taxon>
        <taxon>Magnoliopsida</taxon>
        <taxon>eudicotyledons</taxon>
        <taxon>Gunneridae</taxon>
        <taxon>Pentapetalae</taxon>
        <taxon>rosids</taxon>
        <taxon>fabids</taxon>
        <taxon>Rosales</taxon>
        <taxon>Rosaceae</taxon>
        <taxon>Amygdaloideae</taxon>
        <taxon>Maleae</taxon>
        <taxon>Malus</taxon>
    </lineage>
</organism>
<reference evidence="1 2" key="1">
    <citation type="submission" date="2018-10" db="EMBL/GenBank/DDBJ databases">
        <title>A high-quality apple genome assembly.</title>
        <authorList>
            <person name="Hu J."/>
        </authorList>
    </citation>
    <scope>NUCLEOTIDE SEQUENCE [LARGE SCALE GENOMIC DNA]</scope>
    <source>
        <strain evidence="2">cv. HFTH1</strain>
        <tissue evidence="1">Young leaf</tissue>
    </source>
</reference>
<accession>A0A498JNN9</accession>
<dbReference type="AlphaFoldDB" id="A0A498JNN9"/>
<dbReference type="Proteomes" id="UP000290289">
    <property type="component" value="Chromosome 5"/>
</dbReference>
<dbReference type="EMBL" id="RDQH01000331">
    <property type="protein sequence ID" value="RXH97559.1"/>
    <property type="molecule type" value="Genomic_DNA"/>
</dbReference>
<name>A0A498JNN9_MALDO</name>
<gene>
    <name evidence="1" type="ORF">DVH24_009884</name>
</gene>
<keyword evidence="2" id="KW-1185">Reference proteome</keyword>
<protein>
    <submittedName>
        <fullName evidence="1">Uncharacterized protein</fullName>
    </submittedName>
</protein>